<proteinExistence type="predicted"/>
<reference evidence="3" key="2">
    <citation type="submission" date="2021-12" db="EMBL/GenBank/DDBJ databases">
        <title>Resequencing data analysis of finger millet.</title>
        <authorList>
            <person name="Hatakeyama M."/>
            <person name="Aluri S."/>
            <person name="Balachadran M.T."/>
            <person name="Sivarajan S.R."/>
            <person name="Poveda L."/>
            <person name="Shimizu-Inatsugi R."/>
            <person name="Schlapbach R."/>
            <person name="Sreeman S.M."/>
            <person name="Shimizu K.K."/>
        </authorList>
    </citation>
    <scope>NUCLEOTIDE SEQUENCE</scope>
</reference>
<reference evidence="3" key="1">
    <citation type="journal article" date="2018" name="DNA Res.">
        <title>Multiple hybrid de novo genome assembly of finger millet, an orphan allotetraploid crop.</title>
        <authorList>
            <person name="Hatakeyama M."/>
            <person name="Aluri S."/>
            <person name="Balachadran M.T."/>
            <person name="Sivarajan S.R."/>
            <person name="Patrignani A."/>
            <person name="Gruter S."/>
            <person name="Poveda L."/>
            <person name="Shimizu-Inatsugi R."/>
            <person name="Baeten J."/>
            <person name="Francoijs K.J."/>
            <person name="Nataraja K.N."/>
            <person name="Reddy Y.A.N."/>
            <person name="Phadnis S."/>
            <person name="Ravikumar R.L."/>
            <person name="Schlapbach R."/>
            <person name="Sreeman S.M."/>
            <person name="Shimizu K.K."/>
        </authorList>
    </citation>
    <scope>NUCLEOTIDE SEQUENCE</scope>
</reference>
<feature type="compositionally biased region" description="Basic and acidic residues" evidence="1">
    <location>
        <begin position="164"/>
        <end position="181"/>
    </location>
</feature>
<feature type="region of interest" description="Disordered" evidence="1">
    <location>
        <begin position="164"/>
        <end position="275"/>
    </location>
</feature>
<feature type="compositionally biased region" description="Basic and acidic residues" evidence="1">
    <location>
        <begin position="257"/>
        <end position="271"/>
    </location>
</feature>
<evidence type="ECO:0000313" key="4">
    <source>
        <dbReference type="Proteomes" id="UP001054889"/>
    </source>
</evidence>
<evidence type="ECO:0000256" key="2">
    <source>
        <dbReference type="SAM" id="SignalP"/>
    </source>
</evidence>
<evidence type="ECO:0000256" key="1">
    <source>
        <dbReference type="SAM" id="MobiDB-lite"/>
    </source>
</evidence>
<keyword evidence="4" id="KW-1185">Reference proteome</keyword>
<feature type="compositionally biased region" description="Basic and acidic residues" evidence="1">
    <location>
        <begin position="229"/>
        <end position="247"/>
    </location>
</feature>
<dbReference type="PANTHER" id="PTHR17630">
    <property type="entry name" value="DIENELACTONE HYDROLASE"/>
    <property type="match status" value="1"/>
</dbReference>
<dbReference type="PANTHER" id="PTHR17630:SF56">
    <property type="entry name" value="ENDO-1,3_1,4-BETA-D-GLUCANASE"/>
    <property type="match status" value="1"/>
</dbReference>
<evidence type="ECO:0000313" key="3">
    <source>
        <dbReference type="EMBL" id="GJN09669.1"/>
    </source>
</evidence>
<organism evidence="3 4">
    <name type="scientific">Eleusine coracana subsp. coracana</name>
    <dbReference type="NCBI Taxonomy" id="191504"/>
    <lineage>
        <taxon>Eukaryota</taxon>
        <taxon>Viridiplantae</taxon>
        <taxon>Streptophyta</taxon>
        <taxon>Embryophyta</taxon>
        <taxon>Tracheophyta</taxon>
        <taxon>Spermatophyta</taxon>
        <taxon>Magnoliopsida</taxon>
        <taxon>Liliopsida</taxon>
        <taxon>Poales</taxon>
        <taxon>Poaceae</taxon>
        <taxon>PACMAD clade</taxon>
        <taxon>Chloridoideae</taxon>
        <taxon>Cynodonteae</taxon>
        <taxon>Eleusininae</taxon>
        <taxon>Eleusine</taxon>
    </lineage>
</organism>
<dbReference type="EMBL" id="BQKI01000016">
    <property type="protein sequence ID" value="GJN09669.1"/>
    <property type="molecule type" value="Genomic_DNA"/>
</dbReference>
<dbReference type="AlphaFoldDB" id="A0AAV5DFV9"/>
<protein>
    <submittedName>
        <fullName evidence="3">Uncharacterized protein</fullName>
    </submittedName>
</protein>
<gene>
    <name evidence="3" type="primary">ga27694</name>
    <name evidence="3" type="ORF">PR202_ga27694</name>
</gene>
<sequence length="413" mass="45093">MASSALLFLWLAVVVVAATASGHGDQHSQCLDNPPDLTLHGREAGKVVGDLPGGYRAYVTGPASSRRVVLLASDVYGWCHAIHPQARAPVNIHFSFGPSILTREEVGDRVELRVGDRDVLPPAPGRDACCRAASGRAAAAAGGVRTLEEQIEAGRGEVRAAAAEMRRRVGIRPREGTEPPRRAPPAPPPGLSRRALLACTTATGKSSSRRRPAGICRAASPNRGKIRRRLAESSQERARARGRDRSPGRSSCRRTRRTGEEGRDAHAGGGERRRRRLCYSSPQVGEERKIADKVGEAGYFIVVPDFFNGDYYDASKNITEWVKPHLPVKCPIEILGAENDTTTPPKLVQQFVRVLRQRKEMASSDDVSRTLVALSDDEKEYNQLPQGHHSDVKDILDDEKPMMAVVFNLGVRF</sequence>
<name>A0AAV5DFV9_ELECO</name>
<keyword evidence="2" id="KW-0732">Signal</keyword>
<feature type="signal peptide" evidence="2">
    <location>
        <begin position="1"/>
        <end position="20"/>
    </location>
</feature>
<comment type="caution">
    <text evidence="3">The sequence shown here is derived from an EMBL/GenBank/DDBJ whole genome shotgun (WGS) entry which is preliminary data.</text>
</comment>
<dbReference type="Proteomes" id="UP001054889">
    <property type="component" value="Unassembled WGS sequence"/>
</dbReference>
<feature type="chain" id="PRO_5043562683" evidence="2">
    <location>
        <begin position="21"/>
        <end position="413"/>
    </location>
</feature>
<accession>A0AAV5DFV9</accession>